<dbReference type="Pfam" id="PF00450">
    <property type="entry name" value="Peptidase_S10"/>
    <property type="match status" value="1"/>
</dbReference>
<dbReference type="OrthoDB" id="443318at2759"/>
<dbReference type="PRINTS" id="PR00724">
    <property type="entry name" value="CRBOXYPTASEC"/>
</dbReference>
<dbReference type="Gene3D" id="3.40.50.1820">
    <property type="entry name" value="alpha/beta hydrolase"/>
    <property type="match status" value="1"/>
</dbReference>
<evidence type="ECO:0000256" key="5">
    <source>
        <dbReference type="ARBA" id="ARBA00023180"/>
    </source>
</evidence>
<comment type="subcellular location">
    <subcellularLocation>
        <location evidence="1">Secreted</location>
    </subcellularLocation>
</comment>
<dbReference type="FunFam" id="3.40.50.1820:FF:000211">
    <property type="entry name" value="Carboxypeptidase"/>
    <property type="match status" value="1"/>
</dbReference>
<proteinExistence type="inferred from homology"/>
<comment type="caution">
    <text evidence="8">The sequence shown here is derived from an EMBL/GenBank/DDBJ whole genome shotgun (WGS) entry which is preliminary data.</text>
</comment>
<dbReference type="GO" id="GO:0005576">
    <property type="term" value="C:extracellular region"/>
    <property type="evidence" value="ECO:0007669"/>
    <property type="project" value="UniProtKB-SubCell"/>
</dbReference>
<sequence length="353" mass="39648">MENKKTLIFFFALLLSCFIAQSSAKKQTEAVLPRLIINENIDRSPFDESQLSHGDRSLYSQEGLKEKDRITKLPGQPNVTFSQYGGYVTVDQKAGRALFYYFAEAQHSAKSLPLLLWLNGGPGCSSLGYGAMEELGPFRVLSDGKTLIKNNFAWNYAANVLFLESPAGVGFSYSNTTADDNMSGDRETAKDNHAFLVNWLERFPEYKKRDFYIGGESYAGHYVPQLAQTILHHTNKTPINLKGIIFLSSTPVRLLSLRKRRSKLLLPQLAPPPSLAALKRPLDRRPNPNRSKPKMKRRPSWSSEAGIRASDLCQTSPAAPKYKLRKLAVQALQKQKGGVSKKDYRRPLLVLRI</sequence>
<evidence type="ECO:0000313" key="9">
    <source>
        <dbReference type="Proteomes" id="UP000653305"/>
    </source>
</evidence>
<evidence type="ECO:0000256" key="1">
    <source>
        <dbReference type="ARBA" id="ARBA00004613"/>
    </source>
</evidence>
<keyword evidence="6 8" id="KW-0121">Carboxypeptidase</keyword>
<dbReference type="GO" id="GO:0005773">
    <property type="term" value="C:vacuole"/>
    <property type="evidence" value="ECO:0007669"/>
    <property type="project" value="TreeGrafter"/>
</dbReference>
<feature type="chain" id="PRO_5033102009" description="Carboxypeptidase" evidence="6">
    <location>
        <begin position="25"/>
        <end position="353"/>
    </location>
</feature>
<dbReference type="PANTHER" id="PTHR11802">
    <property type="entry name" value="SERINE PROTEASE FAMILY S10 SERINE CARBOXYPEPTIDASE"/>
    <property type="match status" value="1"/>
</dbReference>
<dbReference type="InterPro" id="IPR001563">
    <property type="entry name" value="Peptidase_S10"/>
</dbReference>
<dbReference type="PANTHER" id="PTHR11802:SF132">
    <property type="entry name" value="SERINE CARBOXYPEPTIDASE-LIKE 36-RELATED"/>
    <property type="match status" value="1"/>
</dbReference>
<keyword evidence="6" id="KW-0645">Protease</keyword>
<dbReference type="PROSITE" id="PS51257">
    <property type="entry name" value="PROKAR_LIPOPROTEIN"/>
    <property type="match status" value="1"/>
</dbReference>
<dbReference type="Proteomes" id="UP000653305">
    <property type="component" value="Unassembled WGS sequence"/>
</dbReference>
<organism evidence="8 9">
    <name type="scientific">Phtheirospermum japonicum</name>
    <dbReference type="NCBI Taxonomy" id="374723"/>
    <lineage>
        <taxon>Eukaryota</taxon>
        <taxon>Viridiplantae</taxon>
        <taxon>Streptophyta</taxon>
        <taxon>Embryophyta</taxon>
        <taxon>Tracheophyta</taxon>
        <taxon>Spermatophyta</taxon>
        <taxon>Magnoliopsida</taxon>
        <taxon>eudicotyledons</taxon>
        <taxon>Gunneridae</taxon>
        <taxon>Pentapetalae</taxon>
        <taxon>asterids</taxon>
        <taxon>lamiids</taxon>
        <taxon>Lamiales</taxon>
        <taxon>Orobanchaceae</taxon>
        <taxon>Orobanchaceae incertae sedis</taxon>
        <taxon>Phtheirospermum</taxon>
    </lineage>
</organism>
<comment type="similarity">
    <text evidence="2 6">Belongs to the peptidase S10 family.</text>
</comment>
<evidence type="ECO:0000256" key="3">
    <source>
        <dbReference type="ARBA" id="ARBA00022525"/>
    </source>
</evidence>
<evidence type="ECO:0000256" key="6">
    <source>
        <dbReference type="RuleBase" id="RU361156"/>
    </source>
</evidence>
<dbReference type="InterPro" id="IPR018202">
    <property type="entry name" value="Ser_caboxypep_ser_AS"/>
</dbReference>
<evidence type="ECO:0000256" key="7">
    <source>
        <dbReference type="SAM" id="MobiDB-lite"/>
    </source>
</evidence>
<keyword evidence="5" id="KW-0325">Glycoprotein</keyword>
<name>A0A830BLV5_9LAMI</name>
<dbReference type="GO" id="GO:0006508">
    <property type="term" value="P:proteolysis"/>
    <property type="evidence" value="ECO:0007669"/>
    <property type="project" value="UniProtKB-KW"/>
</dbReference>
<dbReference type="AlphaFoldDB" id="A0A830BLV5"/>
<evidence type="ECO:0000313" key="8">
    <source>
        <dbReference type="EMBL" id="GFP87776.1"/>
    </source>
</evidence>
<feature type="region of interest" description="Disordered" evidence="7">
    <location>
        <begin position="275"/>
        <end position="306"/>
    </location>
</feature>
<evidence type="ECO:0000256" key="2">
    <source>
        <dbReference type="ARBA" id="ARBA00009431"/>
    </source>
</evidence>
<dbReference type="InterPro" id="IPR029058">
    <property type="entry name" value="AB_hydrolase_fold"/>
</dbReference>
<feature type="signal peptide" evidence="6">
    <location>
        <begin position="1"/>
        <end position="24"/>
    </location>
</feature>
<dbReference type="SUPFAM" id="SSF53474">
    <property type="entry name" value="alpha/beta-Hydrolases"/>
    <property type="match status" value="1"/>
</dbReference>
<keyword evidence="6" id="KW-0378">Hydrolase</keyword>
<protein>
    <recommendedName>
        <fullName evidence="6">Carboxypeptidase</fullName>
        <ecNumber evidence="6">3.4.16.-</ecNumber>
    </recommendedName>
</protein>
<dbReference type="EMBL" id="BMAC01000154">
    <property type="protein sequence ID" value="GFP87776.1"/>
    <property type="molecule type" value="Genomic_DNA"/>
</dbReference>
<keyword evidence="3" id="KW-0964">Secreted</keyword>
<gene>
    <name evidence="8" type="ORF">PHJA_000921300</name>
</gene>
<keyword evidence="9" id="KW-1185">Reference proteome</keyword>
<dbReference type="EC" id="3.4.16.-" evidence="6"/>
<keyword evidence="4 6" id="KW-0732">Signal</keyword>
<reference evidence="8" key="1">
    <citation type="submission" date="2020-07" db="EMBL/GenBank/DDBJ databases">
        <title>Ethylene signaling mediates host invasion by parasitic plants.</title>
        <authorList>
            <person name="Yoshida S."/>
        </authorList>
    </citation>
    <scope>NUCLEOTIDE SEQUENCE</scope>
    <source>
        <strain evidence="8">Okayama</strain>
    </source>
</reference>
<dbReference type="PROSITE" id="PS00131">
    <property type="entry name" value="CARBOXYPEPT_SER_SER"/>
    <property type="match status" value="1"/>
</dbReference>
<evidence type="ECO:0000256" key="4">
    <source>
        <dbReference type="ARBA" id="ARBA00022729"/>
    </source>
</evidence>
<accession>A0A830BLV5</accession>
<dbReference type="GO" id="GO:0004185">
    <property type="term" value="F:serine-type carboxypeptidase activity"/>
    <property type="evidence" value="ECO:0007669"/>
    <property type="project" value="UniProtKB-UniRule"/>
</dbReference>